<dbReference type="Proteomes" id="UP000188268">
    <property type="component" value="Unassembled WGS sequence"/>
</dbReference>
<comment type="caution">
    <text evidence="1">The sequence shown here is derived from an EMBL/GenBank/DDBJ whole genome shotgun (WGS) entry which is preliminary data.</text>
</comment>
<keyword evidence="2" id="KW-1185">Reference proteome</keyword>
<organism evidence="1 2">
    <name type="scientific">Corchorus capsularis</name>
    <name type="common">Jute</name>
    <dbReference type="NCBI Taxonomy" id="210143"/>
    <lineage>
        <taxon>Eukaryota</taxon>
        <taxon>Viridiplantae</taxon>
        <taxon>Streptophyta</taxon>
        <taxon>Embryophyta</taxon>
        <taxon>Tracheophyta</taxon>
        <taxon>Spermatophyta</taxon>
        <taxon>Magnoliopsida</taxon>
        <taxon>eudicotyledons</taxon>
        <taxon>Gunneridae</taxon>
        <taxon>Pentapetalae</taxon>
        <taxon>rosids</taxon>
        <taxon>malvids</taxon>
        <taxon>Malvales</taxon>
        <taxon>Malvaceae</taxon>
        <taxon>Grewioideae</taxon>
        <taxon>Apeibeae</taxon>
        <taxon>Corchorus</taxon>
    </lineage>
</organism>
<name>A0A1R3I1C0_COCAP</name>
<sequence length="33" mass="3697">MASSNLPRRIIKVQFNPSLSPKKVDVVLAFRGK</sequence>
<proteinExistence type="predicted"/>
<reference evidence="1 2" key="1">
    <citation type="submission" date="2013-09" db="EMBL/GenBank/DDBJ databases">
        <title>Corchorus capsularis genome sequencing.</title>
        <authorList>
            <person name="Alam M."/>
            <person name="Haque M.S."/>
            <person name="Islam M.S."/>
            <person name="Emdad E.M."/>
            <person name="Islam M.M."/>
            <person name="Ahmed B."/>
            <person name="Halim A."/>
            <person name="Hossen Q.M.M."/>
            <person name="Hossain M.Z."/>
            <person name="Ahmed R."/>
            <person name="Khan M.M."/>
            <person name="Islam R."/>
            <person name="Rashid M.M."/>
            <person name="Khan S.A."/>
            <person name="Rahman M.S."/>
            <person name="Alam M."/>
        </authorList>
    </citation>
    <scope>NUCLEOTIDE SEQUENCE [LARGE SCALE GENOMIC DNA]</scope>
    <source>
        <strain evidence="2">cv. CVL-1</strain>
        <tissue evidence="1">Whole seedling</tissue>
    </source>
</reference>
<evidence type="ECO:0000313" key="2">
    <source>
        <dbReference type="Proteomes" id="UP000188268"/>
    </source>
</evidence>
<protein>
    <submittedName>
        <fullName evidence="1">Uncharacterized protein</fullName>
    </submittedName>
</protein>
<gene>
    <name evidence="1" type="ORF">CCACVL1_15693</name>
</gene>
<accession>A0A1R3I1C0</accession>
<dbReference type="AlphaFoldDB" id="A0A1R3I1C0"/>
<dbReference type="EMBL" id="AWWV01010884">
    <property type="protein sequence ID" value="OMO76387.1"/>
    <property type="molecule type" value="Genomic_DNA"/>
</dbReference>
<dbReference type="Gramene" id="OMO76387">
    <property type="protein sequence ID" value="OMO76387"/>
    <property type="gene ID" value="CCACVL1_15693"/>
</dbReference>
<evidence type="ECO:0000313" key="1">
    <source>
        <dbReference type="EMBL" id="OMO76387.1"/>
    </source>
</evidence>